<reference evidence="2" key="2">
    <citation type="journal article" date="2021" name="PeerJ">
        <title>Extensive microbial diversity within the chicken gut microbiome revealed by metagenomics and culture.</title>
        <authorList>
            <person name="Gilroy R."/>
            <person name="Ravi A."/>
            <person name="Getino M."/>
            <person name="Pursley I."/>
            <person name="Horton D.L."/>
            <person name="Alikhan N.F."/>
            <person name="Baker D."/>
            <person name="Gharbi K."/>
            <person name="Hall N."/>
            <person name="Watson M."/>
            <person name="Adriaenssens E.M."/>
            <person name="Foster-Nyarko E."/>
            <person name="Jarju S."/>
            <person name="Secka A."/>
            <person name="Antonio M."/>
            <person name="Oren A."/>
            <person name="Chaudhuri R.R."/>
            <person name="La Ragione R."/>
            <person name="Hildebrand F."/>
            <person name="Pallen M.J."/>
        </authorList>
    </citation>
    <scope>NUCLEOTIDE SEQUENCE</scope>
    <source>
        <strain evidence="2">8207</strain>
    </source>
</reference>
<dbReference type="Gene3D" id="2.40.160.20">
    <property type="match status" value="1"/>
</dbReference>
<feature type="chain" id="PRO_5038956913" description="Outer membrane protein beta-barrel domain-containing protein" evidence="1">
    <location>
        <begin position="24"/>
        <end position="365"/>
    </location>
</feature>
<dbReference type="EMBL" id="JADINC010000026">
    <property type="protein sequence ID" value="MBO8425181.1"/>
    <property type="molecule type" value="Genomic_DNA"/>
</dbReference>
<sequence>MKKISFLAALTGILFAAHGRAFAAYPVYTGYQGTNAAGQVVYLPTNAGTTAVPTTGAVVTTNVTNAASPTRITGALPRVGSNATAAGRQYYEPTSFDRLADSGLYVGFSVGYSASVSGSMVADYMGEENAWFVPGAFQEADFNTDTVIPLQLSVGASINNDIRIDFSYLRYSGISYPSVVQSADGVGGYVEATVDGGAITANATMLNLYYNIDSYTGYLAGGMLRPYVGLGVGISLNTIADYVVYDNTFYSEMDPSVAGPGDLTGISDVYAYHNGGTAEQLAFMLEGGLTTELDGGMKLDFFVRYANLGKVQTSGSIIVSQTEWLGDGAGQEYPAPYDSVFHYTNWYESGRLSMIDLGVRLRLQF</sequence>
<dbReference type="AlphaFoldDB" id="A0A9D9GU51"/>
<evidence type="ECO:0000313" key="3">
    <source>
        <dbReference type="Proteomes" id="UP000823630"/>
    </source>
</evidence>
<proteinExistence type="predicted"/>
<evidence type="ECO:0000256" key="1">
    <source>
        <dbReference type="SAM" id="SignalP"/>
    </source>
</evidence>
<accession>A0A9D9GU51</accession>
<reference evidence="2" key="1">
    <citation type="submission" date="2020-10" db="EMBL/GenBank/DDBJ databases">
        <authorList>
            <person name="Gilroy R."/>
        </authorList>
    </citation>
    <scope>NUCLEOTIDE SEQUENCE</scope>
    <source>
        <strain evidence="2">8207</strain>
    </source>
</reference>
<evidence type="ECO:0008006" key="4">
    <source>
        <dbReference type="Google" id="ProtNLM"/>
    </source>
</evidence>
<keyword evidence="1" id="KW-0732">Signal</keyword>
<comment type="caution">
    <text evidence="2">The sequence shown here is derived from an EMBL/GenBank/DDBJ whole genome shotgun (WGS) entry which is preliminary data.</text>
</comment>
<dbReference type="Proteomes" id="UP000823630">
    <property type="component" value="Unassembled WGS sequence"/>
</dbReference>
<organism evidence="2 3">
    <name type="scientific">Candidatus Enterousia avistercoris</name>
    <dbReference type="NCBI Taxonomy" id="2840788"/>
    <lineage>
        <taxon>Bacteria</taxon>
        <taxon>Pseudomonadati</taxon>
        <taxon>Pseudomonadota</taxon>
        <taxon>Alphaproteobacteria</taxon>
        <taxon>Candidatus Enterousia</taxon>
    </lineage>
</organism>
<protein>
    <recommendedName>
        <fullName evidence="4">Outer membrane protein beta-barrel domain-containing protein</fullName>
    </recommendedName>
</protein>
<gene>
    <name evidence="2" type="ORF">IAC69_01735</name>
</gene>
<evidence type="ECO:0000313" key="2">
    <source>
        <dbReference type="EMBL" id="MBO8425181.1"/>
    </source>
</evidence>
<name>A0A9D9GU51_9PROT</name>
<feature type="signal peptide" evidence="1">
    <location>
        <begin position="1"/>
        <end position="23"/>
    </location>
</feature>